<gene>
    <name evidence="1" type="ORF">LF1_08860</name>
</gene>
<keyword evidence="2" id="KW-1185">Reference proteome</keyword>
<evidence type="ECO:0008006" key="3">
    <source>
        <dbReference type="Google" id="ProtNLM"/>
    </source>
</evidence>
<dbReference type="RefSeq" id="WP_068261660.1">
    <property type="nucleotide sequence ID" value="NZ_LWSK01000027.1"/>
</dbReference>
<protein>
    <recommendedName>
        <fullName evidence="3">Apea-like HEPN domain-containing protein</fullName>
    </recommendedName>
</protein>
<name>A0A5B1CB99_9BACT</name>
<evidence type="ECO:0000313" key="1">
    <source>
        <dbReference type="EMBL" id="KAA1258367.1"/>
    </source>
</evidence>
<dbReference type="Proteomes" id="UP000322699">
    <property type="component" value="Unassembled WGS sequence"/>
</dbReference>
<accession>A0A5B1CB99</accession>
<sequence length="577" mass="65807">MWLPDNPDDANDPGSVFLLAAWHELFFGFTPDSFQPRLHNVPSLVEELIDMGGLWQNEPRNVAHVEKLKAELNAAIKSEDAILSQIPTYKSRAMSLAKAKTPEAIIAGGGILAGQSRSYWRAFESLLLSTVSELPNRKQDAIENLRRLATFAFQHGKEDDDVWEPLDKSANRCPVDVLRQMIALTRESEKEYSCTLTILGEVAGMHSTVRKCGHKVVSVRDLPDDYTAALSNYDSKPLHVRVDVDAKSIRHAVADARERLELAIGIASLYQNPPELRLHPTAFVSSSGQDKVFVQSEQAFRRLYPRTNAKRDIKHAIELVSKTKVDRRILAAVKQLALASGSSDTRTRFVNLWSSVETLAGSHEGETTMERVSELIVPLVISRHVHRTTRYMTILTQRFGNTIGSTQYGSGFRETENGVIFSDDMLVALTSKCRDPKIADLLRFADHPLLRFRLYDTWKIFHDPKQLRSRLETSKQRLEWQVARIYRARNLLVHEGREVPHIVPLLDNLQNYLSMLVQRLIHETKRNATNEWGVRHCIEYWKGRMHHSLDGLKENPSSLTTRDFLEKGQRIQLWNDR</sequence>
<organism evidence="1 2">
    <name type="scientific">Rubripirellula obstinata</name>
    <dbReference type="NCBI Taxonomy" id="406547"/>
    <lineage>
        <taxon>Bacteria</taxon>
        <taxon>Pseudomonadati</taxon>
        <taxon>Planctomycetota</taxon>
        <taxon>Planctomycetia</taxon>
        <taxon>Pirellulales</taxon>
        <taxon>Pirellulaceae</taxon>
        <taxon>Rubripirellula</taxon>
    </lineage>
</organism>
<proteinExistence type="predicted"/>
<comment type="caution">
    <text evidence="1">The sequence shown here is derived from an EMBL/GenBank/DDBJ whole genome shotgun (WGS) entry which is preliminary data.</text>
</comment>
<dbReference type="AlphaFoldDB" id="A0A5B1CB99"/>
<dbReference type="EMBL" id="VRLW01000001">
    <property type="protein sequence ID" value="KAA1258367.1"/>
    <property type="molecule type" value="Genomic_DNA"/>
</dbReference>
<reference evidence="1 2" key="1">
    <citation type="submission" date="2019-08" db="EMBL/GenBank/DDBJ databases">
        <title>Deep-cultivation of Planctomycetes and their phenomic and genomic characterization uncovers novel biology.</title>
        <authorList>
            <person name="Wiegand S."/>
            <person name="Jogler M."/>
            <person name="Boedeker C."/>
            <person name="Pinto D."/>
            <person name="Vollmers J."/>
            <person name="Rivas-Marin E."/>
            <person name="Kohn T."/>
            <person name="Peeters S.H."/>
            <person name="Heuer A."/>
            <person name="Rast P."/>
            <person name="Oberbeckmann S."/>
            <person name="Bunk B."/>
            <person name="Jeske O."/>
            <person name="Meyerdierks A."/>
            <person name="Storesund J.E."/>
            <person name="Kallscheuer N."/>
            <person name="Luecker S."/>
            <person name="Lage O.M."/>
            <person name="Pohl T."/>
            <person name="Merkel B.J."/>
            <person name="Hornburger P."/>
            <person name="Mueller R.-W."/>
            <person name="Bruemmer F."/>
            <person name="Labrenz M."/>
            <person name="Spormann A.M."/>
            <person name="Op Den Camp H."/>
            <person name="Overmann J."/>
            <person name="Amann R."/>
            <person name="Jetten M.S.M."/>
            <person name="Mascher T."/>
            <person name="Medema M.H."/>
            <person name="Devos D.P."/>
            <person name="Kaster A.-K."/>
            <person name="Ovreas L."/>
            <person name="Rohde M."/>
            <person name="Galperin M.Y."/>
            <person name="Jogler C."/>
        </authorList>
    </citation>
    <scope>NUCLEOTIDE SEQUENCE [LARGE SCALE GENOMIC DNA]</scope>
    <source>
        <strain evidence="1 2">LF1</strain>
    </source>
</reference>
<dbReference type="OrthoDB" id="6626310at2"/>
<evidence type="ECO:0000313" key="2">
    <source>
        <dbReference type="Proteomes" id="UP000322699"/>
    </source>
</evidence>